<organism evidence="2 3">
    <name type="scientific">Aureobasidium pullulans</name>
    <name type="common">Black yeast</name>
    <name type="synonym">Pullularia pullulans</name>
    <dbReference type="NCBI Taxonomy" id="5580"/>
    <lineage>
        <taxon>Eukaryota</taxon>
        <taxon>Fungi</taxon>
        <taxon>Dikarya</taxon>
        <taxon>Ascomycota</taxon>
        <taxon>Pezizomycotina</taxon>
        <taxon>Dothideomycetes</taxon>
        <taxon>Dothideomycetidae</taxon>
        <taxon>Dothideales</taxon>
        <taxon>Saccotheciaceae</taxon>
        <taxon>Aureobasidium</taxon>
    </lineage>
</organism>
<feature type="region of interest" description="Disordered" evidence="1">
    <location>
        <begin position="71"/>
        <end position="93"/>
    </location>
</feature>
<comment type="caution">
    <text evidence="2">The sequence shown here is derived from an EMBL/GenBank/DDBJ whole genome shotgun (WGS) entry which is preliminary data.</text>
</comment>
<dbReference type="EMBL" id="QZAM01000029">
    <property type="protein sequence ID" value="THW49418.1"/>
    <property type="molecule type" value="Genomic_DNA"/>
</dbReference>
<dbReference type="AlphaFoldDB" id="A0AB74J5E6"/>
<proteinExistence type="predicted"/>
<reference evidence="2 3" key="1">
    <citation type="submission" date="2018-10" db="EMBL/GenBank/DDBJ databases">
        <title>Fifty Aureobasidium pullulans genomes reveal a recombining polyextremotolerant generalist.</title>
        <authorList>
            <person name="Gostincar C."/>
            <person name="Turk M."/>
            <person name="Zajc J."/>
            <person name="Gunde-Cimerman N."/>
        </authorList>
    </citation>
    <scope>NUCLEOTIDE SEQUENCE [LARGE SCALE GENOMIC DNA]</scope>
    <source>
        <strain evidence="2 3">EXF-10796</strain>
    </source>
</reference>
<feature type="compositionally biased region" description="Basic residues" evidence="1">
    <location>
        <begin position="1"/>
        <end position="17"/>
    </location>
</feature>
<protein>
    <submittedName>
        <fullName evidence="2">Uncharacterized protein</fullName>
    </submittedName>
</protein>
<sequence>MRTKARKPLHHPRSPQKRFRDRENICAKRYRSLGPFQDTVLARAWNSNTLADQEIPGLDAMQTTNGRIFVSNKPNEDYEQDQQVSLHTRPMSR</sequence>
<evidence type="ECO:0000313" key="3">
    <source>
        <dbReference type="Proteomes" id="UP000309076"/>
    </source>
</evidence>
<name>A0AB74J5E6_AURPU</name>
<dbReference type="Proteomes" id="UP000309076">
    <property type="component" value="Unassembled WGS sequence"/>
</dbReference>
<feature type="region of interest" description="Disordered" evidence="1">
    <location>
        <begin position="1"/>
        <end position="20"/>
    </location>
</feature>
<evidence type="ECO:0000313" key="2">
    <source>
        <dbReference type="EMBL" id="THW49418.1"/>
    </source>
</evidence>
<accession>A0AB74J5E6</accession>
<gene>
    <name evidence="2" type="ORF">D6D21_02424</name>
</gene>
<evidence type="ECO:0000256" key="1">
    <source>
        <dbReference type="SAM" id="MobiDB-lite"/>
    </source>
</evidence>